<evidence type="ECO:0000313" key="1">
    <source>
        <dbReference type="EMBL" id="GMS89215.1"/>
    </source>
</evidence>
<proteinExistence type="predicted"/>
<dbReference type="EMBL" id="BTSX01000003">
    <property type="protein sequence ID" value="GMS89215.1"/>
    <property type="molecule type" value="Genomic_DNA"/>
</dbReference>
<keyword evidence="2" id="KW-1185">Reference proteome</keyword>
<feature type="non-terminal residue" evidence="1">
    <location>
        <position position="1"/>
    </location>
</feature>
<organism evidence="1 2">
    <name type="scientific">Pristionchus entomophagus</name>
    <dbReference type="NCBI Taxonomy" id="358040"/>
    <lineage>
        <taxon>Eukaryota</taxon>
        <taxon>Metazoa</taxon>
        <taxon>Ecdysozoa</taxon>
        <taxon>Nematoda</taxon>
        <taxon>Chromadorea</taxon>
        <taxon>Rhabditida</taxon>
        <taxon>Rhabditina</taxon>
        <taxon>Diplogasteromorpha</taxon>
        <taxon>Diplogasteroidea</taxon>
        <taxon>Neodiplogasteridae</taxon>
        <taxon>Pristionchus</taxon>
    </lineage>
</organism>
<comment type="caution">
    <text evidence="1">The sequence shown here is derived from an EMBL/GenBank/DDBJ whole genome shotgun (WGS) entry which is preliminary data.</text>
</comment>
<evidence type="ECO:0000313" key="2">
    <source>
        <dbReference type="Proteomes" id="UP001432027"/>
    </source>
</evidence>
<reference evidence="1" key="1">
    <citation type="submission" date="2023-10" db="EMBL/GenBank/DDBJ databases">
        <title>Genome assembly of Pristionchus species.</title>
        <authorList>
            <person name="Yoshida K."/>
            <person name="Sommer R.J."/>
        </authorList>
    </citation>
    <scope>NUCLEOTIDE SEQUENCE</scope>
    <source>
        <strain evidence="1">RS0144</strain>
    </source>
</reference>
<feature type="non-terminal residue" evidence="1">
    <location>
        <position position="318"/>
    </location>
</feature>
<dbReference type="AlphaFoldDB" id="A0AAV5T2B2"/>
<gene>
    <name evidence="1" type="ORF">PENTCL1PPCAC_11390</name>
</gene>
<name>A0AAV5T2B2_9BILA</name>
<sequence>SFFFLLHSPFAASAVKETIVELSNHNIRDLSCLVGICVVAEGCEGNPIWRRVLEWPTWEDNPKDCQHAFMIRRNIDPAQSEKIQKEIINTLKRKGEEYFIVMASGGPYGPAREMRLETSQLKPIFSVTHDELKGHILKGNDGKKWGMKWTIDSYEYQNVDNKRFEAGILARIKRKNFQPEEDGKRDTIIDPLDVWEDFCILIHGSKSIQHLCGGLERLFQRIPSKEYPMNREDCQDELTDKLEVDPQTGFFHCKPEKGQQTDYALKTSNTSMEYVRLHYAFCVGGKSHYLVEHHKFGFLDLSYDRISTVSCGDVTPSK</sequence>
<protein>
    <submittedName>
        <fullName evidence="1">Uncharacterized protein</fullName>
    </submittedName>
</protein>
<dbReference type="Proteomes" id="UP001432027">
    <property type="component" value="Unassembled WGS sequence"/>
</dbReference>
<accession>A0AAV5T2B2</accession>